<keyword evidence="1" id="KW-0472">Membrane</keyword>
<keyword evidence="1" id="KW-1133">Transmembrane helix</keyword>
<dbReference type="EMBL" id="JAXOJX010000024">
    <property type="protein sequence ID" value="MDZ5458013.1"/>
    <property type="molecule type" value="Genomic_DNA"/>
</dbReference>
<reference evidence="2 3" key="1">
    <citation type="submission" date="2023-11" db="EMBL/GenBank/DDBJ databases">
        <title>Draft genome of Azohydromonas lata strain H1 (DSM1123), a polyhydroxyalkanoate producer.</title>
        <authorList>
            <person name="Traversa D."/>
            <person name="D'Addabbo P."/>
            <person name="Pazzani C."/>
            <person name="Manzari C."/>
            <person name="Chiara M."/>
            <person name="Scrascia M."/>
        </authorList>
    </citation>
    <scope>NUCLEOTIDE SEQUENCE [LARGE SCALE GENOMIC DNA]</scope>
    <source>
        <strain evidence="2 3">H1</strain>
    </source>
</reference>
<sequence>MPPAGSLPIYAAIATVFAACITASIAFLGIIISKENKTSEFRQEWINELRNDISSFLATANIIRRFVSWGARNLSEEKKSGAITDFVAPKHAELSEVRHKIRLRLNPKEDDHIELIGSIESIVDLLMPGKPLGAAQGLYFDQFQAAVVASSQVILKEEWQRVKRGEPWFYRLKWSALTLVVLTLLAAVIVLIGQL</sequence>
<evidence type="ECO:0000256" key="1">
    <source>
        <dbReference type="SAM" id="Phobius"/>
    </source>
</evidence>
<proteinExistence type="predicted"/>
<gene>
    <name evidence="2" type="ORF">SM757_15650</name>
</gene>
<organism evidence="2 3">
    <name type="scientific">Azohydromonas lata</name>
    <dbReference type="NCBI Taxonomy" id="45677"/>
    <lineage>
        <taxon>Bacteria</taxon>
        <taxon>Pseudomonadati</taxon>
        <taxon>Pseudomonadota</taxon>
        <taxon>Betaproteobacteria</taxon>
        <taxon>Burkholderiales</taxon>
        <taxon>Sphaerotilaceae</taxon>
        <taxon>Azohydromonas</taxon>
    </lineage>
</organism>
<feature type="transmembrane region" description="Helical" evidence="1">
    <location>
        <begin position="174"/>
        <end position="193"/>
    </location>
</feature>
<keyword evidence="3" id="KW-1185">Reference proteome</keyword>
<protein>
    <submittedName>
        <fullName evidence="2">Uncharacterized protein</fullName>
    </submittedName>
</protein>
<dbReference type="RefSeq" id="WP_322466188.1">
    <property type="nucleotide sequence ID" value="NZ_JAXOJX010000024.1"/>
</dbReference>
<comment type="caution">
    <text evidence="2">The sequence shown here is derived from an EMBL/GenBank/DDBJ whole genome shotgun (WGS) entry which is preliminary data.</text>
</comment>
<keyword evidence="1" id="KW-0812">Transmembrane</keyword>
<dbReference type="Proteomes" id="UP001293718">
    <property type="component" value="Unassembled WGS sequence"/>
</dbReference>
<evidence type="ECO:0000313" key="2">
    <source>
        <dbReference type="EMBL" id="MDZ5458013.1"/>
    </source>
</evidence>
<feature type="transmembrane region" description="Helical" evidence="1">
    <location>
        <begin position="6"/>
        <end position="32"/>
    </location>
</feature>
<accession>A0ABU5IIU5</accession>
<evidence type="ECO:0000313" key="3">
    <source>
        <dbReference type="Proteomes" id="UP001293718"/>
    </source>
</evidence>
<name>A0ABU5IIU5_9BURK</name>